<dbReference type="SUPFAM" id="SSF51230">
    <property type="entry name" value="Single hybrid motif"/>
    <property type="match status" value="1"/>
</dbReference>
<dbReference type="InterPro" id="IPR000089">
    <property type="entry name" value="Biotin_lipoyl"/>
</dbReference>
<comment type="function">
    <text evidence="8">This protein is a component of the acetyl coenzyme A carboxylase complex; first, biotin carboxylase catalyzes the carboxylation of the carrier protein and then the transcarboxylase transfers the carboxyl group to form malonyl-CoA.</text>
</comment>
<evidence type="ECO:0000313" key="11">
    <source>
        <dbReference type="Proteomes" id="UP001501116"/>
    </source>
</evidence>
<dbReference type="PANTHER" id="PTHR45266">
    <property type="entry name" value="OXALOACETATE DECARBOXYLASE ALPHA CHAIN"/>
    <property type="match status" value="1"/>
</dbReference>
<evidence type="ECO:0000256" key="2">
    <source>
        <dbReference type="ARBA" id="ARBA00017562"/>
    </source>
</evidence>
<keyword evidence="4 8" id="KW-0276">Fatty acid metabolism</keyword>
<comment type="caution">
    <text evidence="10">The sequence shown here is derived from an EMBL/GenBank/DDBJ whole genome shotgun (WGS) entry which is preliminary data.</text>
</comment>
<accession>A0ABP5D2L9</accession>
<dbReference type="InterPro" id="IPR001249">
    <property type="entry name" value="AcCoA_biotinCC"/>
</dbReference>
<evidence type="ECO:0000256" key="5">
    <source>
        <dbReference type="ARBA" id="ARBA00023098"/>
    </source>
</evidence>
<gene>
    <name evidence="10" type="ORF">GCM10009754_51740</name>
</gene>
<organism evidence="10 11">
    <name type="scientific">Amycolatopsis minnesotensis</name>
    <dbReference type="NCBI Taxonomy" id="337894"/>
    <lineage>
        <taxon>Bacteria</taxon>
        <taxon>Bacillati</taxon>
        <taxon>Actinomycetota</taxon>
        <taxon>Actinomycetes</taxon>
        <taxon>Pseudonocardiales</taxon>
        <taxon>Pseudonocardiaceae</taxon>
        <taxon>Amycolatopsis</taxon>
    </lineage>
</organism>
<evidence type="ECO:0000259" key="9">
    <source>
        <dbReference type="PROSITE" id="PS50968"/>
    </source>
</evidence>
<dbReference type="PRINTS" id="PR01071">
    <property type="entry name" value="ACOABIOTINCC"/>
</dbReference>
<dbReference type="PANTHER" id="PTHR45266:SF3">
    <property type="entry name" value="OXALOACETATE DECARBOXYLASE ALPHA CHAIN"/>
    <property type="match status" value="1"/>
</dbReference>
<dbReference type="Proteomes" id="UP001501116">
    <property type="component" value="Unassembled WGS sequence"/>
</dbReference>
<evidence type="ECO:0000256" key="3">
    <source>
        <dbReference type="ARBA" id="ARBA00022516"/>
    </source>
</evidence>
<dbReference type="PROSITE" id="PS00188">
    <property type="entry name" value="BIOTIN"/>
    <property type="match status" value="1"/>
</dbReference>
<dbReference type="InterPro" id="IPR050709">
    <property type="entry name" value="Biotin_Carboxyl_Carrier/Decarb"/>
</dbReference>
<dbReference type="Gene3D" id="2.40.50.100">
    <property type="match status" value="1"/>
</dbReference>
<reference evidence="11" key="1">
    <citation type="journal article" date="2019" name="Int. J. Syst. Evol. Microbiol.">
        <title>The Global Catalogue of Microorganisms (GCM) 10K type strain sequencing project: providing services to taxonomists for standard genome sequencing and annotation.</title>
        <authorList>
            <consortium name="The Broad Institute Genomics Platform"/>
            <consortium name="The Broad Institute Genome Sequencing Center for Infectious Disease"/>
            <person name="Wu L."/>
            <person name="Ma J."/>
        </authorList>
    </citation>
    <scope>NUCLEOTIDE SEQUENCE [LARGE SCALE GENOMIC DNA]</scope>
    <source>
        <strain evidence="11">JCM 14545</strain>
    </source>
</reference>
<protein>
    <recommendedName>
        <fullName evidence="2 8">Biotin carboxyl carrier protein of acetyl-CoA carboxylase</fullName>
    </recommendedName>
</protein>
<proteinExistence type="predicted"/>
<evidence type="ECO:0000256" key="4">
    <source>
        <dbReference type="ARBA" id="ARBA00022832"/>
    </source>
</evidence>
<evidence type="ECO:0000256" key="8">
    <source>
        <dbReference type="RuleBase" id="RU364072"/>
    </source>
</evidence>
<keyword evidence="7 8" id="KW-0092">Biotin</keyword>
<dbReference type="CDD" id="cd06850">
    <property type="entry name" value="biotinyl_domain"/>
    <property type="match status" value="1"/>
</dbReference>
<dbReference type="InterPro" id="IPR001882">
    <property type="entry name" value="Biotin_BS"/>
</dbReference>
<keyword evidence="6 8" id="KW-0275">Fatty acid biosynthesis</keyword>
<keyword evidence="3 8" id="KW-0444">Lipid biosynthesis</keyword>
<dbReference type="RefSeq" id="WP_344424001.1">
    <property type="nucleotide sequence ID" value="NZ_BAAANN010000021.1"/>
</dbReference>
<dbReference type="PROSITE" id="PS50968">
    <property type="entry name" value="BIOTINYL_LIPOYL"/>
    <property type="match status" value="1"/>
</dbReference>
<keyword evidence="11" id="KW-1185">Reference proteome</keyword>
<comment type="pathway">
    <text evidence="1 8">Lipid metabolism; fatty acid biosynthesis.</text>
</comment>
<evidence type="ECO:0000256" key="6">
    <source>
        <dbReference type="ARBA" id="ARBA00023160"/>
    </source>
</evidence>
<feature type="domain" description="Lipoyl-binding" evidence="9">
    <location>
        <begin position="91"/>
        <end position="167"/>
    </location>
</feature>
<sequence>MDNHNAVRSDRALVDELGDAWLIAPSTEPTVRDLLVEATHTVRELLATHGRPPSSMTVRAGGIAIELAWDGPQTIAERPVATAEPVAAPVKHHIGAPTVGVFYRAPAPGAEPFVAVGDTVKAGQQVGVLEVMKLMVPVEAGQGGTIVAVLRTDGEQVEFDEPLFELAPITS</sequence>
<evidence type="ECO:0000313" key="10">
    <source>
        <dbReference type="EMBL" id="GAA1971243.1"/>
    </source>
</evidence>
<keyword evidence="5 8" id="KW-0443">Lipid metabolism</keyword>
<dbReference type="Pfam" id="PF00364">
    <property type="entry name" value="Biotin_lipoyl"/>
    <property type="match status" value="1"/>
</dbReference>
<evidence type="ECO:0000256" key="1">
    <source>
        <dbReference type="ARBA" id="ARBA00005194"/>
    </source>
</evidence>
<dbReference type="EMBL" id="BAAANN010000021">
    <property type="protein sequence ID" value="GAA1971243.1"/>
    <property type="molecule type" value="Genomic_DNA"/>
</dbReference>
<name>A0ABP5D2L9_9PSEU</name>
<dbReference type="InterPro" id="IPR011053">
    <property type="entry name" value="Single_hybrid_motif"/>
</dbReference>
<evidence type="ECO:0000256" key="7">
    <source>
        <dbReference type="ARBA" id="ARBA00023267"/>
    </source>
</evidence>